<evidence type="ECO:0000313" key="4">
    <source>
        <dbReference type="RefSeq" id="XP_052129599.1"/>
    </source>
</evidence>
<dbReference type="InterPro" id="IPR017853">
    <property type="entry name" value="GH"/>
</dbReference>
<protein>
    <submittedName>
        <fullName evidence="4">Beta-glucuronidase-like</fullName>
    </submittedName>
</protein>
<dbReference type="GO" id="GO:0005975">
    <property type="term" value="P:carbohydrate metabolic process"/>
    <property type="evidence" value="ECO:0007669"/>
    <property type="project" value="InterPro"/>
</dbReference>
<dbReference type="Pfam" id="PF02836">
    <property type="entry name" value="Glyco_hydro_2_C"/>
    <property type="match status" value="1"/>
</dbReference>
<gene>
    <name evidence="4" type="primary">LOC127750929</name>
</gene>
<dbReference type="PANTHER" id="PTHR10066">
    <property type="entry name" value="BETA-GLUCURONIDASE"/>
    <property type="match status" value="1"/>
</dbReference>
<reference evidence="4" key="1">
    <citation type="submission" date="2025-08" db="UniProtKB">
        <authorList>
            <consortium name="RefSeq"/>
        </authorList>
    </citation>
    <scope>IDENTIFICATION</scope>
    <source>
        <tissue evidence="4">Whole organism</tissue>
    </source>
</reference>
<dbReference type="OrthoDB" id="6959026at2759"/>
<dbReference type="GO" id="GO:0005615">
    <property type="term" value="C:extracellular space"/>
    <property type="evidence" value="ECO:0007669"/>
    <property type="project" value="TreeGrafter"/>
</dbReference>
<dbReference type="InterPro" id="IPR006103">
    <property type="entry name" value="Glyco_hydro_2_cat"/>
</dbReference>
<dbReference type="GO" id="GO:0030246">
    <property type="term" value="F:carbohydrate binding"/>
    <property type="evidence" value="ECO:0007669"/>
    <property type="project" value="TreeGrafter"/>
</dbReference>
<sequence length="197" mass="23040">MRNVVAYVKTLDKTRPVTAAISRQFYEDKVVQHLDVVGVNRYYGWYRDSGRLEVVRTNTENDMANWRHKHPSKPFLMMEYGADTYSGLHQLPEYVWSEEYQISLMSENFKAFDNLRKKGWFIGEMIWNFADFMTAQTSARVGGNKKGIFTRDRQPKSSAHHVRRRYFALAQELDGYTLPEDLAPYVYTPVGNGTNYL</sequence>
<dbReference type="KEGG" id="foc:127750929"/>
<evidence type="ECO:0000259" key="2">
    <source>
        <dbReference type="Pfam" id="PF02836"/>
    </source>
</evidence>
<evidence type="ECO:0000313" key="3">
    <source>
        <dbReference type="Proteomes" id="UP000504606"/>
    </source>
</evidence>
<dbReference type="RefSeq" id="XP_052129599.1">
    <property type="nucleotide sequence ID" value="XM_052273639.1"/>
</dbReference>
<organism evidence="3 4">
    <name type="scientific">Frankliniella occidentalis</name>
    <name type="common">Western flower thrips</name>
    <name type="synonym">Euthrips occidentalis</name>
    <dbReference type="NCBI Taxonomy" id="133901"/>
    <lineage>
        <taxon>Eukaryota</taxon>
        <taxon>Metazoa</taxon>
        <taxon>Ecdysozoa</taxon>
        <taxon>Arthropoda</taxon>
        <taxon>Hexapoda</taxon>
        <taxon>Insecta</taxon>
        <taxon>Pterygota</taxon>
        <taxon>Neoptera</taxon>
        <taxon>Paraneoptera</taxon>
        <taxon>Thysanoptera</taxon>
        <taxon>Terebrantia</taxon>
        <taxon>Thripoidea</taxon>
        <taxon>Thripidae</taxon>
        <taxon>Frankliniella</taxon>
    </lineage>
</organism>
<evidence type="ECO:0000256" key="1">
    <source>
        <dbReference type="ARBA" id="ARBA00007401"/>
    </source>
</evidence>
<dbReference type="SUPFAM" id="SSF51445">
    <property type="entry name" value="(Trans)glycosidases"/>
    <property type="match status" value="1"/>
</dbReference>
<comment type="similarity">
    <text evidence="1">Belongs to the glycosyl hydrolase 2 family.</text>
</comment>
<dbReference type="GO" id="GO:0019391">
    <property type="term" value="P:glucuronoside catabolic process"/>
    <property type="evidence" value="ECO:0007669"/>
    <property type="project" value="TreeGrafter"/>
</dbReference>
<dbReference type="AlphaFoldDB" id="A0A9C6XSG1"/>
<dbReference type="Proteomes" id="UP000504606">
    <property type="component" value="Unplaced"/>
</dbReference>
<proteinExistence type="inferred from homology"/>
<accession>A0A9C6XSG1</accession>
<dbReference type="Gene3D" id="3.20.20.80">
    <property type="entry name" value="Glycosidases"/>
    <property type="match status" value="1"/>
</dbReference>
<dbReference type="PANTHER" id="PTHR10066:SF67">
    <property type="entry name" value="BETA-GLUCURONIDASE"/>
    <property type="match status" value="1"/>
</dbReference>
<dbReference type="GeneID" id="127750929"/>
<name>A0A9C6XSG1_FRAOC</name>
<keyword evidence="3" id="KW-1185">Reference proteome</keyword>
<dbReference type="GO" id="GO:0004566">
    <property type="term" value="F:beta-glucuronidase activity"/>
    <property type="evidence" value="ECO:0007669"/>
    <property type="project" value="TreeGrafter"/>
</dbReference>
<feature type="domain" description="Glycoside hydrolase family 2 catalytic" evidence="2">
    <location>
        <begin position="2"/>
        <end position="168"/>
    </location>
</feature>